<name>A0A1Y6M2L8_ZYMTR</name>
<dbReference type="EMBL" id="LT882689">
    <property type="protein sequence ID" value="SMY30129.1"/>
    <property type="molecule type" value="Genomic_DNA"/>
</dbReference>
<feature type="compositionally biased region" description="Basic and acidic residues" evidence="1">
    <location>
        <begin position="322"/>
        <end position="332"/>
    </location>
</feature>
<reference evidence="2 3" key="1">
    <citation type="submission" date="2016-10" db="EMBL/GenBank/DDBJ databases">
        <authorList>
            <person name="Varghese N."/>
        </authorList>
    </citation>
    <scope>NUCLEOTIDE SEQUENCE [LARGE SCALE GENOMIC DNA]</scope>
</reference>
<sequence>MKRKRSTSDCPSVGSSKRHQPTLDATRSTPPRTHDAQTPSPSPPASQPPVHLLLASDATHTTCTPPELLSPRTPVYHHCAPDPDFAARVWKAYDANMAKTNRSRKLRQLLREYKYGKDIAARYSPGTTPESVSNQYIRHQAELMRRYEEEESDMSEDGEWERRAVLKPAQRIPKTGERCLIAHLGSTPSSKRCCKCTPEQPAAHIETSEMVHLPTPEASVVRGDSSDLGEGDDGIGARNDRGRRKSCIEHGDCNTMYSIRDDHSGRCARTDLRSSTCTSREEATEEDGTMPTTEDTEDGKDQDRQAPDSKTESMEFSSCFPVEDREVPTMNG</sequence>
<protein>
    <submittedName>
        <fullName evidence="2">Uncharacterized protein</fullName>
    </submittedName>
</protein>
<evidence type="ECO:0000256" key="1">
    <source>
        <dbReference type="SAM" id="MobiDB-lite"/>
    </source>
</evidence>
<feature type="compositionally biased region" description="Basic and acidic residues" evidence="1">
    <location>
        <begin position="299"/>
        <end position="313"/>
    </location>
</feature>
<feature type="compositionally biased region" description="Acidic residues" evidence="1">
    <location>
        <begin position="283"/>
        <end position="298"/>
    </location>
</feature>
<dbReference type="AlphaFoldDB" id="A0A1Y6M2L8"/>
<feature type="region of interest" description="Disordered" evidence="1">
    <location>
        <begin position="270"/>
        <end position="332"/>
    </location>
</feature>
<feature type="region of interest" description="Disordered" evidence="1">
    <location>
        <begin position="220"/>
        <end position="242"/>
    </location>
</feature>
<proteinExistence type="predicted"/>
<evidence type="ECO:0000313" key="2">
    <source>
        <dbReference type="EMBL" id="SMY30129.1"/>
    </source>
</evidence>
<evidence type="ECO:0000313" key="3">
    <source>
        <dbReference type="Proteomes" id="UP000215453"/>
    </source>
</evidence>
<gene>
    <name evidence="2" type="ORF">ZT1A5_G11579</name>
</gene>
<feature type="region of interest" description="Disordered" evidence="1">
    <location>
        <begin position="1"/>
        <end position="55"/>
    </location>
</feature>
<dbReference type="Proteomes" id="UP000215453">
    <property type="component" value="Chromosome 14"/>
</dbReference>
<accession>A0A1Y6M2L8</accession>
<organism evidence="2 3">
    <name type="scientific">Zymoseptoria tritici ST99CH_1A5</name>
    <dbReference type="NCBI Taxonomy" id="1276529"/>
    <lineage>
        <taxon>Eukaryota</taxon>
        <taxon>Fungi</taxon>
        <taxon>Dikarya</taxon>
        <taxon>Ascomycota</taxon>
        <taxon>Pezizomycotina</taxon>
        <taxon>Dothideomycetes</taxon>
        <taxon>Dothideomycetidae</taxon>
        <taxon>Mycosphaerellales</taxon>
        <taxon>Mycosphaerellaceae</taxon>
        <taxon>Zymoseptoria</taxon>
    </lineage>
</organism>